<reference evidence="2 3" key="1">
    <citation type="journal article" date="2018" name="Front. Microbiol.">
        <title>Genome-Wide Analysis of Corynespora cassiicola Leaf Fall Disease Putative Effectors.</title>
        <authorList>
            <person name="Lopez D."/>
            <person name="Ribeiro S."/>
            <person name="Label P."/>
            <person name="Fumanal B."/>
            <person name="Venisse J.S."/>
            <person name="Kohler A."/>
            <person name="de Oliveira R.R."/>
            <person name="Labutti K."/>
            <person name="Lipzen A."/>
            <person name="Lail K."/>
            <person name="Bauer D."/>
            <person name="Ohm R.A."/>
            <person name="Barry K.W."/>
            <person name="Spatafora J."/>
            <person name="Grigoriev I.V."/>
            <person name="Martin F.M."/>
            <person name="Pujade-Renaud V."/>
        </authorList>
    </citation>
    <scope>NUCLEOTIDE SEQUENCE [LARGE SCALE GENOMIC DNA]</scope>
    <source>
        <strain evidence="2 3">Philippines</strain>
    </source>
</reference>
<name>A0A2T2N7L3_CORCC</name>
<dbReference type="EMBL" id="KZ678144">
    <property type="protein sequence ID" value="PSN61427.1"/>
    <property type="molecule type" value="Genomic_DNA"/>
</dbReference>
<feature type="region of interest" description="Disordered" evidence="1">
    <location>
        <begin position="1"/>
        <end position="45"/>
    </location>
</feature>
<proteinExistence type="predicted"/>
<gene>
    <name evidence="2" type="ORF">BS50DRAFT_578441</name>
</gene>
<sequence>MQRQDRLHNYNNDKDHQDYNPHDDDEDDRPNQTKSSQDGNPNIRYTLALLTAL</sequence>
<protein>
    <submittedName>
        <fullName evidence="2">Uncharacterized protein</fullName>
    </submittedName>
</protein>
<evidence type="ECO:0000313" key="3">
    <source>
        <dbReference type="Proteomes" id="UP000240883"/>
    </source>
</evidence>
<keyword evidence="3" id="KW-1185">Reference proteome</keyword>
<dbReference type="Proteomes" id="UP000240883">
    <property type="component" value="Unassembled WGS sequence"/>
</dbReference>
<feature type="compositionally biased region" description="Basic and acidic residues" evidence="1">
    <location>
        <begin position="1"/>
        <end position="22"/>
    </location>
</feature>
<organism evidence="2 3">
    <name type="scientific">Corynespora cassiicola Philippines</name>
    <dbReference type="NCBI Taxonomy" id="1448308"/>
    <lineage>
        <taxon>Eukaryota</taxon>
        <taxon>Fungi</taxon>
        <taxon>Dikarya</taxon>
        <taxon>Ascomycota</taxon>
        <taxon>Pezizomycotina</taxon>
        <taxon>Dothideomycetes</taxon>
        <taxon>Pleosporomycetidae</taxon>
        <taxon>Pleosporales</taxon>
        <taxon>Corynesporascaceae</taxon>
        <taxon>Corynespora</taxon>
    </lineage>
</organism>
<evidence type="ECO:0000256" key="1">
    <source>
        <dbReference type="SAM" id="MobiDB-lite"/>
    </source>
</evidence>
<accession>A0A2T2N7L3</accession>
<dbReference type="AlphaFoldDB" id="A0A2T2N7L3"/>
<evidence type="ECO:0000313" key="2">
    <source>
        <dbReference type="EMBL" id="PSN61427.1"/>
    </source>
</evidence>